<dbReference type="AlphaFoldDB" id="R4WNC4"/>
<evidence type="ECO:0000313" key="2">
    <source>
        <dbReference type="Proteomes" id="UP000013966"/>
    </source>
</evidence>
<dbReference type="HOGENOM" id="CLU_3248353_0_0_4"/>
<keyword evidence="2" id="KW-1185">Reference proteome</keyword>
<protein>
    <submittedName>
        <fullName evidence="1">Uncharacterized protein</fullName>
    </submittedName>
</protein>
<accession>R4WNC4</accession>
<dbReference type="EMBL" id="AP013059">
    <property type="protein sequence ID" value="BAN26044.1"/>
    <property type="molecule type" value="Genomic_DNA"/>
</dbReference>
<proteinExistence type="predicted"/>
<reference evidence="1 2" key="1">
    <citation type="journal article" date="2013" name="Genome Announc.">
        <title>Complete Genome Sequence of Burkholderia sp. Strain RPE64, Bacterial Symbiont of the Bean Bug Riptortus pedestris.</title>
        <authorList>
            <person name="Shibata T.F."/>
            <person name="Maeda T."/>
            <person name="Nikoh N."/>
            <person name="Yamaguchi K."/>
            <person name="Oshima K."/>
            <person name="Hattori M."/>
            <person name="Nishiyama T."/>
            <person name="Hasebe M."/>
            <person name="Fukatsu T."/>
            <person name="Kikuchi Y."/>
            <person name="Shigenobu S."/>
        </authorList>
    </citation>
    <scope>NUCLEOTIDE SEQUENCE [LARGE SCALE GENOMIC DNA]</scope>
</reference>
<reference evidence="1 2" key="2">
    <citation type="journal article" date="2018" name="Int. J. Syst. Evol. Microbiol.">
        <title>Burkholderia insecticola sp. nov., a gut symbiotic bacterium of the bean bug Riptortus pedestris.</title>
        <authorList>
            <person name="Takeshita K."/>
            <person name="Tamaki H."/>
            <person name="Ohbayashi T."/>
            <person name="Meng X.-Y."/>
            <person name="Sone T."/>
            <person name="Mitani Y."/>
            <person name="Peeters C."/>
            <person name="Kikuchi Y."/>
            <person name="Vandamme P."/>
        </authorList>
    </citation>
    <scope>NUCLEOTIDE SEQUENCE [LARGE SCALE GENOMIC DNA]</scope>
    <source>
        <strain evidence="1">RPE64</strain>
    </source>
</reference>
<organism evidence="1 2">
    <name type="scientific">Caballeronia insecticola</name>
    <dbReference type="NCBI Taxonomy" id="758793"/>
    <lineage>
        <taxon>Bacteria</taxon>
        <taxon>Pseudomonadati</taxon>
        <taxon>Pseudomonadota</taxon>
        <taxon>Betaproteobacteria</taxon>
        <taxon>Burkholderiales</taxon>
        <taxon>Burkholderiaceae</taxon>
        <taxon>Caballeronia</taxon>
    </lineage>
</organism>
<evidence type="ECO:0000313" key="1">
    <source>
        <dbReference type="EMBL" id="BAN26044.1"/>
    </source>
</evidence>
<gene>
    <name evidence="1" type="ORF">BRPE64_BCDS13830</name>
</gene>
<name>R4WNC4_9BURK</name>
<dbReference type="STRING" id="758793.BRPE64_BCDS13830"/>
<sequence>MPLVVASILDFRPAGQFMNLDVFFTFSDMRVCFRQVANSDSV</sequence>
<dbReference type="KEGG" id="buo:BRPE64_BCDS13830"/>
<dbReference type="Proteomes" id="UP000013966">
    <property type="component" value="Chromosome 2"/>
</dbReference>